<accession>A0A5J4YZN9</accession>
<dbReference type="Gene3D" id="3.30.420.40">
    <property type="match status" value="2"/>
</dbReference>
<comment type="cofactor">
    <cofactor evidence="7">
        <name>a divalent metal cation</name>
        <dbReference type="ChEBI" id="CHEBI:60240"/>
    </cofactor>
    <text evidence="7">Binds 1 divalent metal cation per subunit.</text>
</comment>
<evidence type="ECO:0000259" key="8">
    <source>
        <dbReference type="Pfam" id="PF00814"/>
    </source>
</evidence>
<evidence type="ECO:0000256" key="5">
    <source>
        <dbReference type="ARBA" id="ARBA00023315"/>
    </source>
</evidence>
<dbReference type="SUPFAM" id="SSF53067">
    <property type="entry name" value="Actin-like ATPase domain"/>
    <property type="match status" value="1"/>
</dbReference>
<reference evidence="10" key="1">
    <citation type="journal article" date="2019" name="Nat. Commun.">
        <title>Expansion of phycobilisome linker gene families in mesophilic red algae.</title>
        <authorList>
            <person name="Lee J."/>
            <person name="Kim D."/>
            <person name="Bhattacharya D."/>
            <person name="Yoon H.S."/>
        </authorList>
    </citation>
    <scope>NUCLEOTIDE SEQUENCE [LARGE SCALE GENOMIC DNA]</scope>
    <source>
        <strain evidence="10">CCMP 1328</strain>
    </source>
</reference>
<dbReference type="PANTHER" id="PTHR11735:SF6">
    <property type="entry name" value="TRNA N6-ADENOSINE THREONYLCARBAMOYLTRANSFERASE, MITOCHONDRIAL"/>
    <property type="match status" value="1"/>
</dbReference>
<dbReference type="Proteomes" id="UP000324585">
    <property type="component" value="Unassembled WGS sequence"/>
</dbReference>
<dbReference type="PANTHER" id="PTHR11735">
    <property type="entry name" value="TRNA N6-ADENOSINE THREONYLCARBAMOYLTRANSFERASE"/>
    <property type="match status" value="1"/>
</dbReference>
<keyword evidence="4 7" id="KW-0479">Metal-binding</keyword>
<dbReference type="HAMAP" id="MF_01445">
    <property type="entry name" value="TsaD"/>
    <property type="match status" value="1"/>
</dbReference>
<comment type="subcellular location">
    <subcellularLocation>
        <location evidence="7">Mitochondrion</location>
    </subcellularLocation>
</comment>
<dbReference type="NCBIfam" id="TIGR03723">
    <property type="entry name" value="T6A_TsaD_YgjD"/>
    <property type="match status" value="1"/>
</dbReference>
<dbReference type="CDD" id="cd24134">
    <property type="entry name" value="ASKHA_NBD_OSGEPL1_QRI7_euk"/>
    <property type="match status" value="1"/>
</dbReference>
<dbReference type="AlphaFoldDB" id="A0A5J4YZN9"/>
<gene>
    <name evidence="9" type="ORF">FVE85_0209</name>
</gene>
<comment type="subunit">
    <text evidence="7">Homodimer.</text>
</comment>
<sequence>MSAAEQELGEKDRRKLRQKIAALPRNTDLSNLGYAPQELKALREGMQYPQLEIETVDNAETSRLPKNGKEWIVLGIETSCDDTAAAVVCSDGRILGESVAKQDELNDLYGGVKPGAARDAHAQHIEATISNALEQAAISVEQLDAVAVTMGPGLELCLRVGFHAASALAVQHGIPFLSVHHLEAHCLVANMFRLASRQQEDPRAVAEDAFQEQAPAIVLLVSGGHCQLIRRDRQGHYEVYGGTVDDSIGEAFDKVARLLQLDVAGCGGGPAVERLAAEWALEGKASSLVFPIPMRKYRNCNMSYAGLKTAVRLAVEKGSFDKGEIAFAFQAAAVKHLMERTARAIEWSKSGAVDSGDHVRELTVCGGVASNQQLRSALQDIAQKHALDLVVPPVKYCTDNGVMIAWAAIEKIERYGLHTLQVDPRGLEVRARWPLGKYVGPGR</sequence>
<name>A0A5J4YZN9_PORPP</name>
<keyword evidence="10" id="KW-1185">Reference proteome</keyword>
<dbReference type="GO" id="GO:0046872">
    <property type="term" value="F:metal ion binding"/>
    <property type="evidence" value="ECO:0007669"/>
    <property type="project" value="UniProtKB-KW"/>
</dbReference>
<keyword evidence="3 7" id="KW-0819">tRNA processing</keyword>
<comment type="caution">
    <text evidence="9">The sequence shown here is derived from an EMBL/GenBank/DDBJ whole genome shotgun (WGS) entry which is preliminary data.</text>
</comment>
<dbReference type="InterPro" id="IPR022450">
    <property type="entry name" value="TsaD"/>
</dbReference>
<comment type="catalytic activity">
    <reaction evidence="6 7">
        <text>L-threonylcarbamoyladenylate + adenosine(37) in tRNA = N(6)-L-threonylcarbamoyladenosine(37) in tRNA + AMP + H(+)</text>
        <dbReference type="Rhea" id="RHEA:37059"/>
        <dbReference type="Rhea" id="RHEA-COMP:10162"/>
        <dbReference type="Rhea" id="RHEA-COMP:10163"/>
        <dbReference type="ChEBI" id="CHEBI:15378"/>
        <dbReference type="ChEBI" id="CHEBI:73682"/>
        <dbReference type="ChEBI" id="CHEBI:74411"/>
        <dbReference type="ChEBI" id="CHEBI:74418"/>
        <dbReference type="ChEBI" id="CHEBI:456215"/>
        <dbReference type="EC" id="2.3.1.234"/>
    </reaction>
</comment>
<dbReference type="InterPro" id="IPR000905">
    <property type="entry name" value="Gcp-like_dom"/>
</dbReference>
<dbReference type="OrthoDB" id="10259622at2759"/>
<evidence type="ECO:0000256" key="2">
    <source>
        <dbReference type="ARBA" id="ARBA00022679"/>
    </source>
</evidence>
<dbReference type="Pfam" id="PF00814">
    <property type="entry name" value="TsaD"/>
    <property type="match status" value="1"/>
</dbReference>
<organism evidence="9 10">
    <name type="scientific">Porphyridium purpureum</name>
    <name type="common">Red alga</name>
    <name type="synonym">Porphyridium cruentum</name>
    <dbReference type="NCBI Taxonomy" id="35688"/>
    <lineage>
        <taxon>Eukaryota</taxon>
        <taxon>Rhodophyta</taxon>
        <taxon>Bangiophyceae</taxon>
        <taxon>Porphyridiales</taxon>
        <taxon>Porphyridiaceae</taxon>
        <taxon>Porphyridium</taxon>
    </lineage>
</organism>
<evidence type="ECO:0000256" key="6">
    <source>
        <dbReference type="ARBA" id="ARBA00048117"/>
    </source>
</evidence>
<dbReference type="GO" id="GO:0005739">
    <property type="term" value="C:mitochondrion"/>
    <property type="evidence" value="ECO:0007669"/>
    <property type="project" value="UniProtKB-SubCell"/>
</dbReference>
<dbReference type="GO" id="GO:0061711">
    <property type="term" value="F:tRNA N(6)-L-threonylcarbamoyladenine synthase activity"/>
    <property type="evidence" value="ECO:0007669"/>
    <property type="project" value="UniProtKB-EC"/>
</dbReference>
<evidence type="ECO:0000256" key="3">
    <source>
        <dbReference type="ARBA" id="ARBA00022694"/>
    </source>
</evidence>
<dbReference type="PRINTS" id="PR00789">
    <property type="entry name" value="OSIALOPTASE"/>
</dbReference>
<comment type="function">
    <text evidence="7">Required for the formation of a threonylcarbamoyl group on adenosine at position 37 (t(6)A37) in mitochondrial tRNAs that read codons beginning with adenine. Probably involved in the transfer of the threonylcarbamoyl moiety of threonylcarbamoyl-AMP (TC-AMP) to the N6 group of A37. Involved in mitochondrial genome maintenance.</text>
</comment>
<dbReference type="InterPro" id="IPR017861">
    <property type="entry name" value="KAE1/TsaD"/>
</dbReference>
<keyword evidence="2 7" id="KW-0808">Transferase</keyword>
<feature type="domain" description="Gcp-like" evidence="8">
    <location>
        <begin position="94"/>
        <end position="406"/>
    </location>
</feature>
<keyword evidence="7" id="KW-0496">Mitochondrion</keyword>
<dbReference type="OMA" id="NAAMIGC"/>
<comment type="similarity">
    <text evidence="7">Belongs to the KAE1 / TsaD family.</text>
</comment>
<dbReference type="NCBIfam" id="TIGR00329">
    <property type="entry name" value="gcp_kae1"/>
    <property type="match status" value="1"/>
</dbReference>
<evidence type="ECO:0000313" key="10">
    <source>
        <dbReference type="Proteomes" id="UP000324585"/>
    </source>
</evidence>
<proteinExistence type="inferred from homology"/>
<evidence type="ECO:0000256" key="7">
    <source>
        <dbReference type="HAMAP-Rule" id="MF_03179"/>
    </source>
</evidence>
<dbReference type="GO" id="GO:0002949">
    <property type="term" value="P:tRNA threonylcarbamoyladenosine modification"/>
    <property type="evidence" value="ECO:0007669"/>
    <property type="project" value="UniProtKB-UniRule"/>
</dbReference>
<keyword evidence="5 7" id="KW-0012">Acyltransferase</keyword>
<dbReference type="EC" id="2.3.1.234" evidence="1"/>
<evidence type="ECO:0000313" key="9">
    <source>
        <dbReference type="EMBL" id="KAA8496480.1"/>
    </source>
</evidence>
<evidence type="ECO:0000256" key="4">
    <source>
        <dbReference type="ARBA" id="ARBA00022723"/>
    </source>
</evidence>
<evidence type="ECO:0000256" key="1">
    <source>
        <dbReference type="ARBA" id="ARBA00012156"/>
    </source>
</evidence>
<dbReference type="InterPro" id="IPR043129">
    <property type="entry name" value="ATPase_NBD"/>
</dbReference>
<protein>
    <recommendedName>
        <fullName evidence="1">N(6)-L-threonylcarbamoyladenine synthase</fullName>
        <ecNumber evidence="1">2.3.1.234</ecNumber>
    </recommendedName>
</protein>
<dbReference type="EMBL" id="VRMN01000002">
    <property type="protein sequence ID" value="KAA8496480.1"/>
    <property type="molecule type" value="Genomic_DNA"/>
</dbReference>